<sequence>MLLLLLQSITVAIQLVVMPFLARVLSPAEFGIFQFSQTVITWLSIFSIGNSTLAAKKGMVENKNGTILYAFVYRFKFVATLTILCFIAAGVFFFFGKPILPMLSIIVGLFLLFGYLPQVSFPQLFIAKENFGLFVFWQSLAIFVSQAFTLWTAFATENVVLVMFAQYASLAVICILAFLWGLKKYHCVAAYKKGEIDCSCVDYGKKLIPVEILQGTAGSIHNFIIGPLFGFASLAVFSIATRIDVLFRSIISSGYYLLYADFAKIEISEIRRHLKQKLFFVLVSSSLFSMGLFFASWLYIINFLPSSYANAIVYIGILVCALPAVVLQGIMQSALESKLKAEDLRFATFISQILRIIFLIVGGFFGIVGITLSLAVSAWFGVLCFAFVFYEFKFLEKNILKRHFKFLR</sequence>
<evidence type="ECO:0000256" key="5">
    <source>
        <dbReference type="ARBA" id="ARBA00023136"/>
    </source>
</evidence>
<dbReference type="Pfam" id="PF13440">
    <property type="entry name" value="Polysacc_synt_3"/>
    <property type="match status" value="1"/>
</dbReference>
<dbReference type="AlphaFoldDB" id="A0A1F6M4B9"/>
<organism evidence="7 8">
    <name type="scientific">Candidatus Magasanikbacteria bacterium RIFCSPHIGHO2_02_FULL_41_13</name>
    <dbReference type="NCBI Taxonomy" id="1798676"/>
    <lineage>
        <taxon>Bacteria</taxon>
        <taxon>Candidatus Magasanikiibacteriota</taxon>
    </lineage>
</organism>
<dbReference type="STRING" id="1798676.A3B90_00295"/>
<keyword evidence="4 6" id="KW-1133">Transmembrane helix</keyword>
<evidence type="ECO:0000256" key="1">
    <source>
        <dbReference type="ARBA" id="ARBA00004651"/>
    </source>
</evidence>
<feature type="transmembrane region" description="Helical" evidence="6">
    <location>
        <begin position="99"/>
        <end position="119"/>
    </location>
</feature>
<keyword evidence="5 6" id="KW-0472">Membrane</keyword>
<proteinExistence type="predicted"/>
<comment type="caution">
    <text evidence="7">The sequence shown here is derived from an EMBL/GenBank/DDBJ whole genome shotgun (WGS) entry which is preliminary data.</text>
</comment>
<dbReference type="PANTHER" id="PTHR30250">
    <property type="entry name" value="PST FAMILY PREDICTED COLANIC ACID TRANSPORTER"/>
    <property type="match status" value="1"/>
</dbReference>
<feature type="transmembrane region" description="Helical" evidence="6">
    <location>
        <begin position="160"/>
        <end position="182"/>
    </location>
</feature>
<evidence type="ECO:0000256" key="3">
    <source>
        <dbReference type="ARBA" id="ARBA00022692"/>
    </source>
</evidence>
<feature type="transmembrane region" description="Helical" evidence="6">
    <location>
        <begin position="378"/>
        <end position="395"/>
    </location>
</feature>
<feature type="transmembrane region" description="Helical" evidence="6">
    <location>
        <begin position="131"/>
        <end position="154"/>
    </location>
</feature>
<dbReference type="GO" id="GO:0005886">
    <property type="term" value="C:plasma membrane"/>
    <property type="evidence" value="ECO:0007669"/>
    <property type="project" value="UniProtKB-SubCell"/>
</dbReference>
<keyword evidence="3 6" id="KW-0812">Transmembrane</keyword>
<name>A0A1F6M4B9_9BACT</name>
<dbReference type="EMBL" id="MFPX01000018">
    <property type="protein sequence ID" value="OGH66435.1"/>
    <property type="molecule type" value="Genomic_DNA"/>
</dbReference>
<evidence type="ECO:0000256" key="6">
    <source>
        <dbReference type="SAM" id="Phobius"/>
    </source>
</evidence>
<evidence type="ECO:0008006" key="9">
    <source>
        <dbReference type="Google" id="ProtNLM"/>
    </source>
</evidence>
<feature type="transmembrane region" description="Helical" evidence="6">
    <location>
        <begin position="32"/>
        <end position="55"/>
    </location>
</feature>
<dbReference type="InterPro" id="IPR050833">
    <property type="entry name" value="Poly_Biosynth_Transport"/>
</dbReference>
<keyword evidence="2" id="KW-1003">Cell membrane</keyword>
<feature type="transmembrane region" description="Helical" evidence="6">
    <location>
        <begin position="352"/>
        <end position="372"/>
    </location>
</feature>
<evidence type="ECO:0000256" key="2">
    <source>
        <dbReference type="ARBA" id="ARBA00022475"/>
    </source>
</evidence>
<gene>
    <name evidence="7" type="ORF">A3B90_00295</name>
</gene>
<feature type="transmembrane region" description="Helical" evidence="6">
    <location>
        <begin position="312"/>
        <end position="331"/>
    </location>
</feature>
<dbReference type="PANTHER" id="PTHR30250:SF11">
    <property type="entry name" value="O-ANTIGEN TRANSPORTER-RELATED"/>
    <property type="match status" value="1"/>
</dbReference>
<evidence type="ECO:0000313" key="8">
    <source>
        <dbReference type="Proteomes" id="UP000178742"/>
    </source>
</evidence>
<protein>
    <recommendedName>
        <fullName evidence="9">Polysaccharide biosynthesis protein C-terminal domain-containing protein</fullName>
    </recommendedName>
</protein>
<feature type="transmembrane region" description="Helical" evidence="6">
    <location>
        <begin position="278"/>
        <end position="300"/>
    </location>
</feature>
<feature type="transmembrane region" description="Helical" evidence="6">
    <location>
        <begin position="67"/>
        <end position="93"/>
    </location>
</feature>
<evidence type="ECO:0000256" key="4">
    <source>
        <dbReference type="ARBA" id="ARBA00022989"/>
    </source>
</evidence>
<evidence type="ECO:0000313" key="7">
    <source>
        <dbReference type="EMBL" id="OGH66435.1"/>
    </source>
</evidence>
<dbReference type="Proteomes" id="UP000178742">
    <property type="component" value="Unassembled WGS sequence"/>
</dbReference>
<comment type="subcellular location">
    <subcellularLocation>
        <location evidence="1">Cell membrane</location>
        <topology evidence="1">Multi-pass membrane protein</topology>
    </subcellularLocation>
</comment>
<accession>A0A1F6M4B9</accession>
<reference evidence="7 8" key="1">
    <citation type="journal article" date="2016" name="Nat. Commun.">
        <title>Thousands of microbial genomes shed light on interconnected biogeochemical processes in an aquifer system.</title>
        <authorList>
            <person name="Anantharaman K."/>
            <person name="Brown C.T."/>
            <person name="Hug L.A."/>
            <person name="Sharon I."/>
            <person name="Castelle C.J."/>
            <person name="Probst A.J."/>
            <person name="Thomas B.C."/>
            <person name="Singh A."/>
            <person name="Wilkins M.J."/>
            <person name="Karaoz U."/>
            <person name="Brodie E.L."/>
            <person name="Williams K.H."/>
            <person name="Hubbard S.S."/>
            <person name="Banfield J.F."/>
        </authorList>
    </citation>
    <scope>NUCLEOTIDE SEQUENCE [LARGE SCALE GENOMIC DNA]</scope>
</reference>